<organism evidence="1 2">
    <name type="scientific">Neoroseomonas eburnea</name>
    <dbReference type="NCBI Taxonomy" id="1346889"/>
    <lineage>
        <taxon>Bacteria</taxon>
        <taxon>Pseudomonadati</taxon>
        <taxon>Pseudomonadota</taxon>
        <taxon>Alphaproteobacteria</taxon>
        <taxon>Acetobacterales</taxon>
        <taxon>Acetobacteraceae</taxon>
        <taxon>Neoroseomonas</taxon>
    </lineage>
</organism>
<dbReference type="InterPro" id="IPR029044">
    <property type="entry name" value="Nucleotide-diphossugar_trans"/>
</dbReference>
<dbReference type="AlphaFoldDB" id="A0A9X9X9Z3"/>
<comment type="caution">
    <text evidence="1">The sequence shown here is derived from an EMBL/GenBank/DDBJ whole genome shotgun (WGS) entry which is preliminary data.</text>
</comment>
<name>A0A9X9X9Z3_9PROT</name>
<dbReference type="RefSeq" id="WP_211846050.1">
    <property type="nucleotide sequence ID" value="NZ_JAAEDL010000006.1"/>
</dbReference>
<dbReference type="SUPFAM" id="SSF53448">
    <property type="entry name" value="Nucleotide-diphospho-sugar transferases"/>
    <property type="match status" value="1"/>
</dbReference>
<accession>A0A9X9X9Z3</accession>
<reference evidence="1" key="2">
    <citation type="journal article" date="2021" name="Syst. Appl. Microbiol.">
        <title>Roseomonas hellenica sp. nov., isolated from roots of wild-growing Alkanna tinctoria.</title>
        <authorList>
            <person name="Rat A."/>
            <person name="Naranjo H.D."/>
            <person name="Lebbe L."/>
            <person name="Cnockaert M."/>
            <person name="Krigas N."/>
            <person name="Grigoriadou K."/>
            <person name="Maloupa E."/>
            <person name="Willems A."/>
        </authorList>
    </citation>
    <scope>NUCLEOTIDE SEQUENCE</scope>
    <source>
        <strain evidence="1">LMG 31228</strain>
    </source>
</reference>
<proteinExistence type="predicted"/>
<dbReference type="CDD" id="cd00761">
    <property type="entry name" value="Glyco_tranf_GTA_type"/>
    <property type="match status" value="1"/>
</dbReference>
<keyword evidence="2" id="KW-1185">Reference proteome</keyword>
<evidence type="ECO:0000313" key="1">
    <source>
        <dbReference type="EMBL" id="MBR0680529.1"/>
    </source>
</evidence>
<sequence length="327" mass="36570">MLHRSWPGHRGRARLAGILRRLVGRPRICGTCMIKDAVDLVPLLCGHYLGIGFDRLVFVDDSSTDGTYEALRAMAQADRRITVRRSVDPVFRQVRIMNGIANAALADGFDIVFPFDADEFWHVDAGRIRAAATMPGIFVGHWVQFVQDRAVGASRREDLLRVRYRAPVVDETGPETVARYERAFICHTMPKVGFRSDDPVDIMFGQHGLLRGPSKVLAEGLELFHLPLRSAGALRRRAVQASRILEVSQPGENWQSRFFGDAMAEGRLDDAWAANSASPDGFLDLPEVRVPLVEDTRLQALLRAALAYVDRHHPRELAAMPRMSSPR</sequence>
<protein>
    <submittedName>
        <fullName evidence="1">Glycosyltransferase family 2 protein</fullName>
    </submittedName>
</protein>
<reference evidence="1" key="1">
    <citation type="submission" date="2020-01" db="EMBL/GenBank/DDBJ databases">
        <authorList>
            <person name="Rat A."/>
        </authorList>
    </citation>
    <scope>NUCLEOTIDE SEQUENCE</scope>
    <source>
        <strain evidence="1">LMG 31228</strain>
    </source>
</reference>
<dbReference type="EMBL" id="JAAEDL010000006">
    <property type="protein sequence ID" value="MBR0680529.1"/>
    <property type="molecule type" value="Genomic_DNA"/>
</dbReference>
<evidence type="ECO:0000313" key="2">
    <source>
        <dbReference type="Proteomes" id="UP001138709"/>
    </source>
</evidence>
<dbReference type="Pfam" id="PF13704">
    <property type="entry name" value="Glyco_tranf_2_4"/>
    <property type="match status" value="1"/>
</dbReference>
<gene>
    <name evidence="1" type="ORF">GXW74_08520</name>
</gene>
<dbReference type="Gene3D" id="3.90.550.10">
    <property type="entry name" value="Spore Coat Polysaccharide Biosynthesis Protein SpsA, Chain A"/>
    <property type="match status" value="1"/>
</dbReference>
<dbReference type="Proteomes" id="UP001138709">
    <property type="component" value="Unassembled WGS sequence"/>
</dbReference>